<evidence type="ECO:0000313" key="1">
    <source>
        <dbReference type="EMBL" id="KAL0127352.1"/>
    </source>
</evidence>
<name>A0AAW2GJD5_9HYME</name>
<comment type="caution">
    <text evidence="1">The sequence shown here is derived from an EMBL/GenBank/DDBJ whole genome shotgun (WGS) entry which is preliminary data.</text>
</comment>
<dbReference type="Proteomes" id="UP001430953">
    <property type="component" value="Unassembled WGS sequence"/>
</dbReference>
<gene>
    <name evidence="1" type="ORF">PUN28_005569</name>
</gene>
<evidence type="ECO:0000313" key="2">
    <source>
        <dbReference type="Proteomes" id="UP001430953"/>
    </source>
</evidence>
<sequence length="132" mass="14381">MPARHPLKSHTSTVHTHDSILFCGAFRRSGSEKTTRRRVRCETLAASDFAASDTSIGLVRFSSARTIDRSTGLCYATIATAERAEALAEKVTLRPETEGIEIPETSCESEACFPPACESIAAMTLDKLCMRI</sequence>
<dbReference type="AlphaFoldDB" id="A0AAW2GJD5"/>
<protein>
    <submittedName>
        <fullName evidence="1">Uncharacterized protein</fullName>
    </submittedName>
</protein>
<accession>A0AAW2GJD5</accession>
<organism evidence="1 2">
    <name type="scientific">Cardiocondyla obscurior</name>
    <dbReference type="NCBI Taxonomy" id="286306"/>
    <lineage>
        <taxon>Eukaryota</taxon>
        <taxon>Metazoa</taxon>
        <taxon>Ecdysozoa</taxon>
        <taxon>Arthropoda</taxon>
        <taxon>Hexapoda</taxon>
        <taxon>Insecta</taxon>
        <taxon>Pterygota</taxon>
        <taxon>Neoptera</taxon>
        <taxon>Endopterygota</taxon>
        <taxon>Hymenoptera</taxon>
        <taxon>Apocrita</taxon>
        <taxon>Aculeata</taxon>
        <taxon>Formicoidea</taxon>
        <taxon>Formicidae</taxon>
        <taxon>Myrmicinae</taxon>
        <taxon>Cardiocondyla</taxon>
    </lineage>
</organism>
<proteinExistence type="predicted"/>
<keyword evidence="2" id="KW-1185">Reference proteome</keyword>
<reference evidence="1 2" key="1">
    <citation type="submission" date="2023-03" db="EMBL/GenBank/DDBJ databases">
        <title>High recombination rates correlate with genetic variation in Cardiocondyla obscurior ants.</title>
        <authorList>
            <person name="Errbii M."/>
        </authorList>
    </citation>
    <scope>NUCLEOTIDE SEQUENCE [LARGE SCALE GENOMIC DNA]</scope>
    <source>
        <strain evidence="1">Alpha-2009</strain>
        <tissue evidence="1">Whole body</tissue>
    </source>
</reference>
<dbReference type="EMBL" id="JADYXP020000004">
    <property type="protein sequence ID" value="KAL0127352.1"/>
    <property type="molecule type" value="Genomic_DNA"/>
</dbReference>